<organism evidence="1 2">
    <name type="scientific">Meripilus lineatus</name>
    <dbReference type="NCBI Taxonomy" id="2056292"/>
    <lineage>
        <taxon>Eukaryota</taxon>
        <taxon>Fungi</taxon>
        <taxon>Dikarya</taxon>
        <taxon>Basidiomycota</taxon>
        <taxon>Agaricomycotina</taxon>
        <taxon>Agaricomycetes</taxon>
        <taxon>Polyporales</taxon>
        <taxon>Meripilaceae</taxon>
        <taxon>Meripilus</taxon>
    </lineage>
</organism>
<accession>A0AAD5V5A5</accession>
<name>A0AAD5V5A5_9APHY</name>
<dbReference type="AlphaFoldDB" id="A0AAD5V5A5"/>
<dbReference type="Proteomes" id="UP001212997">
    <property type="component" value="Unassembled WGS sequence"/>
</dbReference>
<keyword evidence="2" id="KW-1185">Reference proteome</keyword>
<sequence>MAIHPYSSQPSRFSIWTLKTLEMFDPSFVGSVYPFKLLSDVTILAIPNIFGPSPLNTLTATSFAPILDLHSLSVLDANPNMAIDLDDDVLAAMATAWPRIKVLSIVPSLELPTKPRATLGALIPLVTQCPLLCSVALPLDLLIPEKYMPTYRSNRKWAAFDIWYRSDVAADNWILLCELLPSKLAAISAVCRALRRIPGEASTNFAVVSYLLVESSVVETIDPGYYHKYLRMIPPVRIVRTKFNSQRNRVGKAAGENPEPSTSDRRFREKSCVLGLPSLYRTQRSTFRHKHNNPRNLMAHIDSSASYSYCCEKFVLIDTGVAHDQCSDRGAWGLVVTPEMARAMHKYLESRVGLHY</sequence>
<proteinExistence type="predicted"/>
<evidence type="ECO:0000313" key="2">
    <source>
        <dbReference type="Proteomes" id="UP001212997"/>
    </source>
</evidence>
<dbReference type="EMBL" id="JANAWD010000272">
    <property type="protein sequence ID" value="KAJ3482451.1"/>
    <property type="molecule type" value="Genomic_DNA"/>
</dbReference>
<comment type="caution">
    <text evidence="1">The sequence shown here is derived from an EMBL/GenBank/DDBJ whole genome shotgun (WGS) entry which is preliminary data.</text>
</comment>
<protein>
    <submittedName>
        <fullName evidence="1">Uncharacterized protein</fullName>
    </submittedName>
</protein>
<gene>
    <name evidence="1" type="ORF">NLI96_g6972</name>
</gene>
<reference evidence="1" key="1">
    <citation type="submission" date="2022-07" db="EMBL/GenBank/DDBJ databases">
        <title>Genome Sequence of Physisporinus lineatus.</title>
        <authorList>
            <person name="Buettner E."/>
        </authorList>
    </citation>
    <scope>NUCLEOTIDE SEQUENCE</scope>
    <source>
        <strain evidence="1">VT162</strain>
    </source>
</reference>
<evidence type="ECO:0000313" key="1">
    <source>
        <dbReference type="EMBL" id="KAJ3482451.1"/>
    </source>
</evidence>